<comment type="similarity">
    <text evidence="4">Belongs to the protein kinase superfamily.</text>
</comment>
<reference evidence="7" key="1">
    <citation type="journal article" date="2015" name="PLoS Genet.">
        <title>Genome Sequence and Transcriptome Analyses of Chrysochromulina tobin: Metabolic Tools for Enhanced Algal Fitness in the Prominent Order Prymnesiales (Haptophyceae).</title>
        <authorList>
            <person name="Hovde B.T."/>
            <person name="Deodato C.R."/>
            <person name="Hunsperger H.M."/>
            <person name="Ryken S.A."/>
            <person name="Yost W."/>
            <person name="Jha R.K."/>
            <person name="Patterson J."/>
            <person name="Monnat R.J. Jr."/>
            <person name="Barlow S.B."/>
            <person name="Starkenburg S.R."/>
            <person name="Cattolico R.A."/>
        </authorList>
    </citation>
    <scope>NUCLEOTIDE SEQUENCE</scope>
    <source>
        <strain evidence="7">CCMP291</strain>
    </source>
</reference>
<evidence type="ECO:0000313" key="7">
    <source>
        <dbReference type="Proteomes" id="UP000037460"/>
    </source>
</evidence>
<feature type="non-terminal residue" evidence="6">
    <location>
        <position position="263"/>
    </location>
</feature>
<dbReference type="SUPFAM" id="SSF56112">
    <property type="entry name" value="Protein kinase-like (PK-like)"/>
    <property type="match status" value="1"/>
</dbReference>
<dbReference type="InterPro" id="IPR000719">
    <property type="entry name" value="Prot_kinase_dom"/>
</dbReference>
<dbReference type="Gene3D" id="1.10.510.10">
    <property type="entry name" value="Transferase(Phosphotransferase) domain 1"/>
    <property type="match status" value="1"/>
</dbReference>
<keyword evidence="2 3" id="KW-0067">ATP-binding</keyword>
<dbReference type="AlphaFoldDB" id="A0A0M0J5S6"/>
<evidence type="ECO:0000256" key="4">
    <source>
        <dbReference type="RuleBase" id="RU000304"/>
    </source>
</evidence>
<proteinExistence type="inferred from homology"/>
<dbReference type="InterPro" id="IPR008271">
    <property type="entry name" value="Ser/Thr_kinase_AS"/>
</dbReference>
<dbReference type="InterPro" id="IPR011009">
    <property type="entry name" value="Kinase-like_dom_sf"/>
</dbReference>
<dbReference type="EMBL" id="JWZX01003342">
    <property type="protein sequence ID" value="KOO21692.1"/>
    <property type="molecule type" value="Genomic_DNA"/>
</dbReference>
<dbReference type="GO" id="GO:0010506">
    <property type="term" value="P:regulation of autophagy"/>
    <property type="evidence" value="ECO:0007669"/>
    <property type="project" value="InterPro"/>
</dbReference>
<dbReference type="SMART" id="SM00220">
    <property type="entry name" value="S_TKc"/>
    <property type="match status" value="1"/>
</dbReference>
<keyword evidence="4" id="KW-0723">Serine/threonine-protein kinase</keyword>
<feature type="binding site" evidence="3">
    <location>
        <position position="61"/>
    </location>
    <ligand>
        <name>ATP</name>
        <dbReference type="ChEBI" id="CHEBI:30616"/>
    </ligand>
</feature>
<keyword evidence="7" id="KW-1185">Reference proteome</keyword>
<dbReference type="GO" id="GO:0004674">
    <property type="term" value="F:protein serine/threonine kinase activity"/>
    <property type="evidence" value="ECO:0007669"/>
    <property type="project" value="UniProtKB-KW"/>
</dbReference>
<protein>
    <submittedName>
        <fullName evidence="6">Calcium calmodulin-dependent protein kinase type 1-like protein</fullName>
    </submittedName>
</protein>
<dbReference type="InterPro" id="IPR045269">
    <property type="entry name" value="Atg1-like"/>
</dbReference>
<sequence>MVLDGVGNASIEEAQQSHANSSIHDRYDLMQHRLGRGQFAEVRLALAHEGGSHGRNRVAVKVMAKVDAAREKRIAKEIAILHRINRMQQHPNLVRMLEIFDTDTECFIVLELLSGGSLLDLLQKRGRLPESECRTTVRQIASGLKAVHDLGIVHRDLKPENILFDADGVAKLVDFGFAKAFNTGPDSPPTGGGGSTDGLWTHRFASSPCGTPGFVAPEVLKHTGYNCAVDMWSLGVITFMSLYGQAPFSDTPSSPKFASSGYE</sequence>
<feature type="domain" description="Protein kinase" evidence="5">
    <location>
        <begin position="28"/>
        <end position="263"/>
    </location>
</feature>
<evidence type="ECO:0000256" key="3">
    <source>
        <dbReference type="PROSITE-ProRule" id="PRU10141"/>
    </source>
</evidence>
<keyword evidence="1 3" id="KW-0547">Nucleotide-binding</keyword>
<dbReference type="GO" id="GO:0005737">
    <property type="term" value="C:cytoplasm"/>
    <property type="evidence" value="ECO:0007669"/>
    <property type="project" value="TreeGrafter"/>
</dbReference>
<dbReference type="PROSITE" id="PS00108">
    <property type="entry name" value="PROTEIN_KINASE_ST"/>
    <property type="match status" value="1"/>
</dbReference>
<dbReference type="PANTHER" id="PTHR24348">
    <property type="entry name" value="SERINE/THREONINE-PROTEIN KINASE UNC-51-RELATED"/>
    <property type="match status" value="1"/>
</dbReference>
<keyword evidence="6" id="KW-0418">Kinase</keyword>
<evidence type="ECO:0000313" key="6">
    <source>
        <dbReference type="EMBL" id="KOO21692.1"/>
    </source>
</evidence>
<dbReference type="OrthoDB" id="10252171at2759"/>
<dbReference type="InterPro" id="IPR017441">
    <property type="entry name" value="Protein_kinase_ATP_BS"/>
</dbReference>
<keyword evidence="6" id="KW-0808">Transferase</keyword>
<comment type="caution">
    <text evidence="6">The sequence shown here is derived from an EMBL/GenBank/DDBJ whole genome shotgun (WGS) entry which is preliminary data.</text>
</comment>
<organism evidence="6 7">
    <name type="scientific">Chrysochromulina tobinii</name>
    <dbReference type="NCBI Taxonomy" id="1460289"/>
    <lineage>
        <taxon>Eukaryota</taxon>
        <taxon>Haptista</taxon>
        <taxon>Haptophyta</taxon>
        <taxon>Prymnesiophyceae</taxon>
        <taxon>Prymnesiales</taxon>
        <taxon>Chrysochromulinaceae</taxon>
        <taxon>Chrysochromulina</taxon>
    </lineage>
</organism>
<dbReference type="PROSITE" id="PS50011">
    <property type="entry name" value="PROTEIN_KINASE_DOM"/>
    <property type="match status" value="1"/>
</dbReference>
<dbReference type="Pfam" id="PF00069">
    <property type="entry name" value="Pkinase"/>
    <property type="match status" value="1"/>
</dbReference>
<evidence type="ECO:0000256" key="2">
    <source>
        <dbReference type="ARBA" id="ARBA00022840"/>
    </source>
</evidence>
<evidence type="ECO:0000256" key="1">
    <source>
        <dbReference type="ARBA" id="ARBA00022741"/>
    </source>
</evidence>
<dbReference type="Proteomes" id="UP000037460">
    <property type="component" value="Unassembled WGS sequence"/>
</dbReference>
<evidence type="ECO:0000259" key="5">
    <source>
        <dbReference type="PROSITE" id="PS50011"/>
    </source>
</evidence>
<accession>A0A0M0J5S6</accession>
<gene>
    <name evidence="6" type="ORF">Ctob_001283</name>
</gene>
<dbReference type="PANTHER" id="PTHR24348:SF68">
    <property type="entry name" value="SERINE_THREONINE-PROTEIN KINASE ATG1C"/>
    <property type="match status" value="1"/>
</dbReference>
<dbReference type="GO" id="GO:0005524">
    <property type="term" value="F:ATP binding"/>
    <property type="evidence" value="ECO:0007669"/>
    <property type="project" value="UniProtKB-UniRule"/>
</dbReference>
<name>A0A0M0J5S6_9EUKA</name>
<dbReference type="PROSITE" id="PS00107">
    <property type="entry name" value="PROTEIN_KINASE_ATP"/>
    <property type="match status" value="1"/>
</dbReference>